<keyword evidence="7 9" id="KW-0807">Transducer</keyword>
<comment type="subcellular location">
    <subcellularLocation>
        <location evidence="1">Membrane</location>
        <topology evidence="1">Multi-pass membrane protein</topology>
    </subcellularLocation>
</comment>
<reference evidence="13" key="1">
    <citation type="submission" date="2025-08" db="UniProtKB">
        <authorList>
            <consortium name="RefSeq"/>
        </authorList>
    </citation>
    <scope>IDENTIFICATION</scope>
</reference>
<evidence type="ECO:0000256" key="10">
    <source>
        <dbReference type="SAM" id="Phobius"/>
    </source>
</evidence>
<evidence type="ECO:0000256" key="6">
    <source>
        <dbReference type="ARBA" id="ARBA00023170"/>
    </source>
</evidence>
<keyword evidence="12" id="KW-1185">Reference proteome</keyword>
<keyword evidence="3 10" id="KW-1133">Transmembrane helix</keyword>
<dbReference type="Gene3D" id="1.20.1070.10">
    <property type="entry name" value="Rhodopsin 7-helix transmembrane proteins"/>
    <property type="match status" value="1"/>
</dbReference>
<dbReference type="PRINTS" id="PR00237">
    <property type="entry name" value="GPCRRHODOPSN"/>
</dbReference>
<feature type="transmembrane region" description="Helical" evidence="10">
    <location>
        <begin position="196"/>
        <end position="220"/>
    </location>
</feature>
<dbReference type="InterPro" id="IPR000276">
    <property type="entry name" value="GPCR_Rhodpsn"/>
</dbReference>
<dbReference type="InterPro" id="IPR000826">
    <property type="entry name" value="Formyl_rcpt-rel"/>
</dbReference>
<dbReference type="PROSITE" id="PS50262">
    <property type="entry name" value="G_PROTEIN_RECEP_F1_2"/>
    <property type="match status" value="1"/>
</dbReference>
<feature type="transmembrane region" description="Helical" evidence="10">
    <location>
        <begin position="141"/>
        <end position="163"/>
    </location>
</feature>
<dbReference type="PANTHER" id="PTHR24225:SF24">
    <property type="entry name" value="G-PROTEIN COUPLED RECEPTORS FAMILY 1 PROFILE DOMAIN-CONTAINING PROTEIN"/>
    <property type="match status" value="1"/>
</dbReference>
<feature type="transmembrane region" description="Helical" evidence="10">
    <location>
        <begin position="63"/>
        <end position="82"/>
    </location>
</feature>
<dbReference type="InParanoid" id="A0A6P8PI59"/>
<dbReference type="PRINTS" id="PR00526">
    <property type="entry name" value="FMETLEUPHER"/>
</dbReference>
<keyword evidence="4 9" id="KW-0297">G-protein coupled receptor</keyword>
<feature type="transmembrane region" description="Helical" evidence="10">
    <location>
        <begin position="232"/>
        <end position="254"/>
    </location>
</feature>
<comment type="similarity">
    <text evidence="9">Belongs to the G-protein coupled receptor 1 family.</text>
</comment>
<evidence type="ECO:0000256" key="1">
    <source>
        <dbReference type="ARBA" id="ARBA00004141"/>
    </source>
</evidence>
<dbReference type="GO" id="GO:0007200">
    <property type="term" value="P:phospholipase C-activating G protein-coupled receptor signaling pathway"/>
    <property type="evidence" value="ECO:0007669"/>
    <property type="project" value="TreeGrafter"/>
</dbReference>
<dbReference type="OrthoDB" id="9886189at2759"/>
<evidence type="ECO:0000256" key="4">
    <source>
        <dbReference type="ARBA" id="ARBA00023040"/>
    </source>
</evidence>
<dbReference type="GO" id="GO:0006954">
    <property type="term" value="P:inflammatory response"/>
    <property type="evidence" value="ECO:0007669"/>
    <property type="project" value="TreeGrafter"/>
</dbReference>
<name>A0A6P8PI59_GEOSA</name>
<evidence type="ECO:0000256" key="8">
    <source>
        <dbReference type="ARBA" id="ARBA00025736"/>
    </source>
</evidence>
<dbReference type="PROSITE" id="PS00237">
    <property type="entry name" value="G_PROTEIN_RECEP_F1_1"/>
    <property type="match status" value="1"/>
</dbReference>
<comment type="similarity">
    <text evidence="8">Belongs to the chemokine-like receptor (CMKLR) family.</text>
</comment>
<organism evidence="12 13">
    <name type="scientific">Geotrypetes seraphini</name>
    <name type="common">Gaboon caecilian</name>
    <name type="synonym">Caecilia seraphini</name>
    <dbReference type="NCBI Taxonomy" id="260995"/>
    <lineage>
        <taxon>Eukaryota</taxon>
        <taxon>Metazoa</taxon>
        <taxon>Chordata</taxon>
        <taxon>Craniata</taxon>
        <taxon>Vertebrata</taxon>
        <taxon>Euteleostomi</taxon>
        <taxon>Amphibia</taxon>
        <taxon>Gymnophiona</taxon>
        <taxon>Geotrypetes</taxon>
    </lineage>
</organism>
<keyword evidence="5 10" id="KW-0472">Membrane</keyword>
<protein>
    <submittedName>
        <fullName evidence="13">G-protein coupled receptor 1-like</fullName>
    </submittedName>
</protein>
<dbReference type="RefSeq" id="XP_033775336.1">
    <property type="nucleotide sequence ID" value="XM_033919445.1"/>
</dbReference>
<dbReference type="GeneID" id="117347941"/>
<evidence type="ECO:0000313" key="13">
    <source>
        <dbReference type="RefSeq" id="XP_033775336.1"/>
    </source>
</evidence>
<dbReference type="PANTHER" id="PTHR24225">
    <property type="entry name" value="CHEMOTACTIC RECEPTOR"/>
    <property type="match status" value="1"/>
</dbReference>
<evidence type="ECO:0000256" key="9">
    <source>
        <dbReference type="RuleBase" id="RU000688"/>
    </source>
</evidence>
<dbReference type="SUPFAM" id="SSF81321">
    <property type="entry name" value="Family A G protein-coupled receptor-like"/>
    <property type="match status" value="1"/>
</dbReference>
<dbReference type="AlphaFoldDB" id="A0A6P8PI59"/>
<evidence type="ECO:0000256" key="7">
    <source>
        <dbReference type="ARBA" id="ARBA00023224"/>
    </source>
</evidence>
<feature type="transmembrane region" description="Helical" evidence="10">
    <location>
        <begin position="27"/>
        <end position="51"/>
    </location>
</feature>
<dbReference type="GO" id="GO:0004930">
    <property type="term" value="F:G protein-coupled receptor activity"/>
    <property type="evidence" value="ECO:0007669"/>
    <property type="project" value="UniProtKB-KW"/>
</dbReference>
<dbReference type="GO" id="GO:0004875">
    <property type="term" value="F:complement receptor activity"/>
    <property type="evidence" value="ECO:0007669"/>
    <property type="project" value="TreeGrafter"/>
</dbReference>
<evidence type="ECO:0000256" key="2">
    <source>
        <dbReference type="ARBA" id="ARBA00022692"/>
    </source>
</evidence>
<dbReference type="KEGG" id="gsh:117347941"/>
<feature type="transmembrane region" description="Helical" evidence="10">
    <location>
        <begin position="274"/>
        <end position="298"/>
    </location>
</feature>
<dbReference type="GO" id="GO:0007204">
    <property type="term" value="P:positive regulation of cytosolic calcium ion concentration"/>
    <property type="evidence" value="ECO:0007669"/>
    <property type="project" value="TreeGrafter"/>
</dbReference>
<evidence type="ECO:0000256" key="3">
    <source>
        <dbReference type="ARBA" id="ARBA00022989"/>
    </source>
</evidence>
<proteinExistence type="inferred from homology"/>
<accession>A0A6P8PI59</accession>
<sequence>MVLANCSISTEDFLATLGSKAVMRSSVAFQVISILTFILGVPGNGLVLWMLGFRLPLTETTIFFLNLSLADFFYVLFVPLRVVYSNRLFDWPFGEFLCKVDFFVAFINMHASIFFLAVVSADRFLLVTRPVWYRQWRSKKISHMACILVWLLSIILCSPYLFFSSAQIMFKRTICFINYNLTNEDPAYGWQEKTMIIVRFLFAFLFPTIIIISCYIVIGLRVRRMNLGNPARVYRIAVVTVLAFFINWTPYQLFSIISLFQNAKLHCRFHPSVFIGYPVVYAFAYINSCINPILYVFVGGGFTRKLMQSLIAIFEKAFNDDDLSEKKRTGRGLSIKHSLTKLSREASTPTLPPNVNPAFCEDL</sequence>
<dbReference type="Pfam" id="PF00001">
    <property type="entry name" value="7tm_1"/>
    <property type="match status" value="1"/>
</dbReference>
<keyword evidence="2 9" id="KW-0812">Transmembrane</keyword>
<feature type="transmembrane region" description="Helical" evidence="10">
    <location>
        <begin position="102"/>
        <end position="121"/>
    </location>
</feature>
<keyword evidence="6 9" id="KW-0675">Receptor</keyword>
<evidence type="ECO:0000259" key="11">
    <source>
        <dbReference type="PROSITE" id="PS50262"/>
    </source>
</evidence>
<feature type="domain" description="G-protein coupled receptors family 1 profile" evidence="11">
    <location>
        <begin position="43"/>
        <end position="295"/>
    </location>
</feature>
<dbReference type="InterPro" id="IPR017452">
    <property type="entry name" value="GPCR_Rhodpsn_7TM"/>
</dbReference>
<dbReference type="Proteomes" id="UP000515159">
    <property type="component" value="Chromosome 14"/>
</dbReference>
<evidence type="ECO:0000313" key="12">
    <source>
        <dbReference type="Proteomes" id="UP000515159"/>
    </source>
</evidence>
<evidence type="ECO:0000256" key="5">
    <source>
        <dbReference type="ARBA" id="ARBA00023136"/>
    </source>
</evidence>
<gene>
    <name evidence="13" type="primary">LOC117347941</name>
</gene>
<dbReference type="GO" id="GO:0005886">
    <property type="term" value="C:plasma membrane"/>
    <property type="evidence" value="ECO:0007669"/>
    <property type="project" value="TreeGrafter"/>
</dbReference>